<keyword evidence="5" id="KW-1185">Reference proteome</keyword>
<feature type="domain" description="Carbohydrate kinase FGGY C-terminal" evidence="3">
    <location>
        <begin position="16"/>
        <end position="121"/>
    </location>
</feature>
<evidence type="ECO:0000256" key="1">
    <source>
        <dbReference type="ARBA" id="ARBA00022679"/>
    </source>
</evidence>
<dbReference type="Proteomes" id="UP001217089">
    <property type="component" value="Unassembled WGS sequence"/>
</dbReference>
<organism evidence="4 5">
    <name type="scientific">Tegillarca granosa</name>
    <name type="common">Malaysian cockle</name>
    <name type="synonym">Anadara granosa</name>
    <dbReference type="NCBI Taxonomy" id="220873"/>
    <lineage>
        <taxon>Eukaryota</taxon>
        <taxon>Metazoa</taxon>
        <taxon>Spiralia</taxon>
        <taxon>Lophotrochozoa</taxon>
        <taxon>Mollusca</taxon>
        <taxon>Bivalvia</taxon>
        <taxon>Autobranchia</taxon>
        <taxon>Pteriomorphia</taxon>
        <taxon>Arcoida</taxon>
        <taxon>Arcoidea</taxon>
        <taxon>Arcidae</taxon>
        <taxon>Tegillarca</taxon>
    </lineage>
</organism>
<keyword evidence="1" id="KW-0808">Transferase</keyword>
<protein>
    <recommendedName>
        <fullName evidence="3">Carbohydrate kinase FGGY C-terminal domain-containing protein</fullName>
    </recommendedName>
</protein>
<sequence length="125" mass="13801">MPCKTGLSAEAAEELGLVIDFIIETHPAYLETKQLAQQRNLHVHEFLNSQLDDLVSMKNVASSSELTKDFHIWPDFHGNRSPLADSSLKGMKCGLTLNCDINDLAIQYLSTLQALAVSTCDNLEP</sequence>
<dbReference type="PANTHER" id="PTHR43435">
    <property type="entry name" value="RIBULOKINASE"/>
    <property type="match status" value="1"/>
</dbReference>
<dbReference type="InterPro" id="IPR043129">
    <property type="entry name" value="ATPase_NBD"/>
</dbReference>
<dbReference type="PANTHER" id="PTHR43435:SF4">
    <property type="entry name" value="FGGY CARBOHYDRATE KINASE DOMAIN-CONTAINING PROTEIN"/>
    <property type="match status" value="1"/>
</dbReference>
<keyword evidence="2" id="KW-0418">Kinase</keyword>
<evidence type="ECO:0000259" key="3">
    <source>
        <dbReference type="Pfam" id="PF02782"/>
    </source>
</evidence>
<proteinExistence type="predicted"/>
<name>A0ABQ9EN45_TEGGR</name>
<dbReference type="Gene3D" id="1.20.58.2240">
    <property type="match status" value="1"/>
</dbReference>
<accession>A0ABQ9EN45</accession>
<dbReference type="Pfam" id="PF02782">
    <property type="entry name" value="FGGY_C"/>
    <property type="match status" value="1"/>
</dbReference>
<dbReference type="SUPFAM" id="SSF53067">
    <property type="entry name" value="Actin-like ATPase domain"/>
    <property type="match status" value="1"/>
</dbReference>
<gene>
    <name evidence="4" type="ORF">KUTeg_017135</name>
</gene>
<evidence type="ECO:0000256" key="2">
    <source>
        <dbReference type="ARBA" id="ARBA00022777"/>
    </source>
</evidence>
<evidence type="ECO:0000313" key="5">
    <source>
        <dbReference type="Proteomes" id="UP001217089"/>
    </source>
</evidence>
<comment type="caution">
    <text evidence="4">The sequence shown here is derived from an EMBL/GenBank/DDBJ whole genome shotgun (WGS) entry which is preliminary data.</text>
</comment>
<dbReference type="InterPro" id="IPR018485">
    <property type="entry name" value="FGGY_C"/>
</dbReference>
<dbReference type="EMBL" id="JARBDR010000813">
    <property type="protein sequence ID" value="KAJ8306590.1"/>
    <property type="molecule type" value="Genomic_DNA"/>
</dbReference>
<evidence type="ECO:0000313" key="4">
    <source>
        <dbReference type="EMBL" id="KAJ8306590.1"/>
    </source>
</evidence>
<reference evidence="4 5" key="1">
    <citation type="submission" date="2022-12" db="EMBL/GenBank/DDBJ databases">
        <title>Chromosome-level genome of Tegillarca granosa.</title>
        <authorList>
            <person name="Kim J."/>
        </authorList>
    </citation>
    <scope>NUCLEOTIDE SEQUENCE [LARGE SCALE GENOMIC DNA]</scope>
    <source>
        <strain evidence="4">Teg-2019</strain>
        <tissue evidence="4">Adductor muscle</tissue>
    </source>
</reference>